<dbReference type="Pfam" id="PF00313">
    <property type="entry name" value="CSD"/>
    <property type="match status" value="1"/>
</dbReference>
<dbReference type="InterPro" id="IPR011129">
    <property type="entry name" value="CSD"/>
</dbReference>
<dbReference type="AlphaFoldDB" id="A0A172YCF0"/>
<reference evidence="4 5" key="1">
    <citation type="submission" date="2016-04" db="EMBL/GenBank/DDBJ databases">
        <title>Complete Genome Sequence of Halotalea alkalilenta IHB B 13600.</title>
        <authorList>
            <person name="Swarnkar M.K."/>
            <person name="Sharma A."/>
            <person name="Kaushal K."/>
            <person name="Soni R."/>
            <person name="Rana S."/>
            <person name="Singh A.K."/>
            <person name="Gulati A."/>
        </authorList>
    </citation>
    <scope>NUCLEOTIDE SEQUENCE [LARGE SCALE GENOMIC DNA]</scope>
    <source>
        <strain evidence="4 5">IHB B 13600</strain>
    </source>
</reference>
<feature type="transmembrane region" description="Helical" evidence="2">
    <location>
        <begin position="49"/>
        <end position="74"/>
    </location>
</feature>
<evidence type="ECO:0000256" key="2">
    <source>
        <dbReference type="SAM" id="Phobius"/>
    </source>
</evidence>
<dbReference type="InterPro" id="IPR019844">
    <property type="entry name" value="CSD_CS"/>
</dbReference>
<comment type="subcellular location">
    <subcellularLocation>
        <location evidence="1">Cytoplasm</location>
    </subcellularLocation>
</comment>
<proteinExistence type="predicted"/>
<dbReference type="SMART" id="SM00357">
    <property type="entry name" value="CSP"/>
    <property type="match status" value="1"/>
</dbReference>
<dbReference type="InterPro" id="IPR050181">
    <property type="entry name" value="Cold_shock_domain"/>
</dbReference>
<dbReference type="EMBL" id="CP015243">
    <property type="protein sequence ID" value="ANF56929.1"/>
    <property type="molecule type" value="Genomic_DNA"/>
</dbReference>
<keyword evidence="2" id="KW-0812">Transmembrane</keyword>
<evidence type="ECO:0000256" key="1">
    <source>
        <dbReference type="RuleBase" id="RU000408"/>
    </source>
</evidence>
<evidence type="ECO:0000259" key="3">
    <source>
        <dbReference type="PROSITE" id="PS51857"/>
    </source>
</evidence>
<dbReference type="STRING" id="376489.A5892_05160"/>
<dbReference type="RefSeq" id="WP_027349481.1">
    <property type="nucleotide sequence ID" value="NZ_CP015243.1"/>
</dbReference>
<keyword evidence="2" id="KW-1133">Transmembrane helix</keyword>
<dbReference type="CDD" id="cd04458">
    <property type="entry name" value="CSP_CDS"/>
    <property type="match status" value="1"/>
</dbReference>
<feature type="domain" description="CSD" evidence="3">
    <location>
        <begin position="89"/>
        <end position="153"/>
    </location>
</feature>
<dbReference type="InterPro" id="IPR012340">
    <property type="entry name" value="NA-bd_OB-fold"/>
</dbReference>
<dbReference type="Proteomes" id="UP000077875">
    <property type="component" value="Chromosome"/>
</dbReference>
<evidence type="ECO:0000313" key="5">
    <source>
        <dbReference type="Proteomes" id="UP000077875"/>
    </source>
</evidence>
<sequence length="155" mass="17147">MSPRALLRCIVISLLLALLSPPLVGFFVSFSDSEFYSQLIGEIAAREGLMSGYLLAALASFIVLILATLAVQVLTPQLANIARIENDDREIGVVKWFNVNKGYGFITREGGEDVFVHFRAIRGKGHRTLVEGQRVRYHAIENDRGLQAEDVTVIT</sequence>
<dbReference type="PRINTS" id="PR00050">
    <property type="entry name" value="COLDSHOCK"/>
</dbReference>
<keyword evidence="2" id="KW-0472">Membrane</keyword>
<evidence type="ECO:0000313" key="4">
    <source>
        <dbReference type="EMBL" id="ANF56929.1"/>
    </source>
</evidence>
<dbReference type="Gene3D" id="2.40.50.140">
    <property type="entry name" value="Nucleic acid-binding proteins"/>
    <property type="match status" value="1"/>
</dbReference>
<protein>
    <submittedName>
        <fullName evidence="4">DNA-binding protein</fullName>
    </submittedName>
</protein>
<keyword evidence="4" id="KW-0238">DNA-binding</keyword>
<dbReference type="GO" id="GO:0003677">
    <property type="term" value="F:DNA binding"/>
    <property type="evidence" value="ECO:0007669"/>
    <property type="project" value="UniProtKB-KW"/>
</dbReference>
<dbReference type="KEGG" id="haa:A5892_05160"/>
<organism evidence="4 5">
    <name type="scientific">Halotalea alkalilenta</name>
    <dbReference type="NCBI Taxonomy" id="376489"/>
    <lineage>
        <taxon>Bacteria</taxon>
        <taxon>Pseudomonadati</taxon>
        <taxon>Pseudomonadota</taxon>
        <taxon>Gammaproteobacteria</taxon>
        <taxon>Oceanospirillales</taxon>
        <taxon>Halomonadaceae</taxon>
        <taxon>Halotalea</taxon>
    </lineage>
</organism>
<dbReference type="PROSITE" id="PS51857">
    <property type="entry name" value="CSD_2"/>
    <property type="match status" value="1"/>
</dbReference>
<gene>
    <name evidence="4" type="ORF">A5892_05160</name>
</gene>
<keyword evidence="5" id="KW-1185">Reference proteome</keyword>
<dbReference type="GO" id="GO:0005829">
    <property type="term" value="C:cytosol"/>
    <property type="evidence" value="ECO:0007669"/>
    <property type="project" value="UniProtKB-ARBA"/>
</dbReference>
<accession>A0A172YCF0</accession>
<dbReference type="PROSITE" id="PS00352">
    <property type="entry name" value="CSD_1"/>
    <property type="match status" value="1"/>
</dbReference>
<name>A0A172YCF0_9GAMM</name>
<dbReference type="SUPFAM" id="SSF50249">
    <property type="entry name" value="Nucleic acid-binding proteins"/>
    <property type="match status" value="1"/>
</dbReference>
<dbReference type="InterPro" id="IPR002059">
    <property type="entry name" value="CSP_DNA-bd"/>
</dbReference>
<dbReference type="PANTHER" id="PTHR11544">
    <property type="entry name" value="COLD SHOCK DOMAIN CONTAINING PROTEINS"/>
    <property type="match status" value="1"/>
</dbReference>